<dbReference type="SMART" id="SM00283">
    <property type="entry name" value="MA"/>
    <property type="match status" value="1"/>
</dbReference>
<dbReference type="Pfam" id="PF00015">
    <property type="entry name" value="MCPsignal"/>
    <property type="match status" value="1"/>
</dbReference>
<keyword evidence="5" id="KW-0472">Membrane</keyword>
<evidence type="ECO:0000313" key="8">
    <source>
        <dbReference type="EMBL" id="QKQ26469.1"/>
    </source>
</evidence>
<organism evidence="8 9">
    <name type="scientific">Candidatus Reidiella endopervernicosa</name>
    <dbReference type="NCBI Taxonomy" id="2738883"/>
    <lineage>
        <taxon>Bacteria</taxon>
        <taxon>Pseudomonadati</taxon>
        <taxon>Pseudomonadota</taxon>
        <taxon>Gammaproteobacteria</taxon>
        <taxon>Candidatus Reidiella</taxon>
    </lineage>
</organism>
<dbReference type="CDD" id="cd11386">
    <property type="entry name" value="MCP_signal"/>
    <property type="match status" value="1"/>
</dbReference>
<evidence type="ECO:0000256" key="2">
    <source>
        <dbReference type="ARBA" id="ARBA00023224"/>
    </source>
</evidence>
<dbReference type="GO" id="GO:0007165">
    <property type="term" value="P:signal transduction"/>
    <property type="evidence" value="ECO:0007669"/>
    <property type="project" value="UniProtKB-KW"/>
</dbReference>
<reference evidence="8 9" key="1">
    <citation type="submission" date="2020-05" db="EMBL/GenBank/DDBJ databases">
        <title>Horizontal transmission and recombination maintain forever young bacterial symbiont genomes.</title>
        <authorList>
            <person name="Russell S.L."/>
            <person name="Pepper-Tunick E."/>
            <person name="Svedberg J."/>
            <person name="Byrne A."/>
            <person name="Ruelas Castillo J."/>
            <person name="Vollmers C."/>
            <person name="Beinart R.A."/>
            <person name="Corbett-Detig R."/>
        </authorList>
    </citation>
    <scope>NUCLEOTIDE SEQUENCE [LARGE SCALE GENOMIC DNA]</scope>
    <source>
        <strain evidence="8">Santa_Monica_outfall</strain>
    </source>
</reference>
<evidence type="ECO:0000259" key="6">
    <source>
        <dbReference type="PROSITE" id="PS50111"/>
    </source>
</evidence>
<comment type="similarity">
    <text evidence="3">Belongs to the methyl-accepting chemotaxis (MCP) protein family.</text>
</comment>
<proteinExistence type="inferred from homology"/>
<evidence type="ECO:0000256" key="3">
    <source>
        <dbReference type="ARBA" id="ARBA00029447"/>
    </source>
</evidence>
<gene>
    <name evidence="8" type="ORF">HUE57_09415</name>
</gene>
<name>A0A6N0HVX6_9GAMM</name>
<dbReference type="InterPro" id="IPR003660">
    <property type="entry name" value="HAMP_dom"/>
</dbReference>
<evidence type="ECO:0000256" key="1">
    <source>
        <dbReference type="ARBA" id="ARBA00004370"/>
    </source>
</evidence>
<evidence type="ECO:0000259" key="7">
    <source>
        <dbReference type="PROSITE" id="PS50885"/>
    </source>
</evidence>
<dbReference type="PROSITE" id="PS50111">
    <property type="entry name" value="CHEMOTAXIS_TRANSDUC_2"/>
    <property type="match status" value="1"/>
</dbReference>
<dbReference type="PROSITE" id="PS50885">
    <property type="entry name" value="HAMP"/>
    <property type="match status" value="1"/>
</dbReference>
<dbReference type="EMBL" id="CP054491">
    <property type="protein sequence ID" value="QKQ26469.1"/>
    <property type="molecule type" value="Genomic_DNA"/>
</dbReference>
<feature type="domain" description="HAMP" evidence="7">
    <location>
        <begin position="33"/>
        <end position="86"/>
    </location>
</feature>
<dbReference type="FunFam" id="1.10.287.950:FF:000001">
    <property type="entry name" value="Methyl-accepting chemotaxis sensory transducer"/>
    <property type="match status" value="1"/>
</dbReference>
<dbReference type="SUPFAM" id="SSF58104">
    <property type="entry name" value="Methyl-accepting chemotaxis protein (MCP) signaling domain"/>
    <property type="match status" value="1"/>
</dbReference>
<keyword evidence="5" id="KW-0812">Transmembrane</keyword>
<feature type="domain" description="Methyl-accepting transducer" evidence="6">
    <location>
        <begin position="91"/>
        <end position="327"/>
    </location>
</feature>
<dbReference type="Proteomes" id="UP000509658">
    <property type="component" value="Chromosome"/>
</dbReference>
<feature type="transmembrane region" description="Helical" evidence="5">
    <location>
        <begin position="12"/>
        <end position="32"/>
    </location>
</feature>
<dbReference type="InterPro" id="IPR004089">
    <property type="entry name" value="MCPsignal_dom"/>
</dbReference>
<dbReference type="InterPro" id="IPR004090">
    <property type="entry name" value="Chemotax_Me-accpt_rcpt"/>
</dbReference>
<dbReference type="Pfam" id="PF00672">
    <property type="entry name" value="HAMP"/>
    <property type="match status" value="1"/>
</dbReference>
<dbReference type="GO" id="GO:0006935">
    <property type="term" value="P:chemotaxis"/>
    <property type="evidence" value="ECO:0007669"/>
    <property type="project" value="InterPro"/>
</dbReference>
<dbReference type="PRINTS" id="PR00260">
    <property type="entry name" value="CHEMTRNSDUCR"/>
</dbReference>
<comment type="subcellular location">
    <subcellularLocation>
        <location evidence="1">Membrane</location>
    </subcellularLocation>
</comment>
<dbReference type="Gene3D" id="1.10.287.950">
    <property type="entry name" value="Methyl-accepting chemotaxis protein"/>
    <property type="match status" value="1"/>
</dbReference>
<dbReference type="CDD" id="cd06225">
    <property type="entry name" value="HAMP"/>
    <property type="match status" value="1"/>
</dbReference>
<sequence>MHNKIFNGLLSSGGIQIVLFAAGLVLMVYMLGRVVTKPINKLRGTIQSIEQNSDLSQQIVVEKRDEIGEMADAFNGMIVKFHDSLKEVSDTTHGLTDVADRIRSTSEQSAGAVREQQTGTEMVATAMNEMEATVQEVARNAGQTAELSKDADQEAKKGAYVVTQAIGGIDILMSDVEQASTVIKQLDEKSENVGVVLDVIKGIAEQTNLLALNAAIEAARAGEQGRGFAVVADEVRTLATRTHQSTQEIEQMIEELQLGAREAVSAMETARGCAAKESEQVEAAAESLAMIAGGVSGINDMNSQIAIAADEQSKVAEDINRNIVNISQLAEQASQLSGQNAEVSNELIDLSAKLNMLVDRFRL</sequence>
<keyword evidence="5" id="KW-1133">Transmembrane helix</keyword>
<evidence type="ECO:0000256" key="4">
    <source>
        <dbReference type="PROSITE-ProRule" id="PRU00284"/>
    </source>
</evidence>
<evidence type="ECO:0000256" key="5">
    <source>
        <dbReference type="SAM" id="Phobius"/>
    </source>
</evidence>
<evidence type="ECO:0000313" key="9">
    <source>
        <dbReference type="Proteomes" id="UP000509658"/>
    </source>
</evidence>
<dbReference type="PANTHER" id="PTHR32089:SF112">
    <property type="entry name" value="LYSOZYME-LIKE PROTEIN-RELATED"/>
    <property type="match status" value="1"/>
</dbReference>
<dbReference type="PANTHER" id="PTHR32089">
    <property type="entry name" value="METHYL-ACCEPTING CHEMOTAXIS PROTEIN MCPB"/>
    <property type="match status" value="1"/>
</dbReference>
<dbReference type="GO" id="GO:0004888">
    <property type="term" value="F:transmembrane signaling receptor activity"/>
    <property type="evidence" value="ECO:0007669"/>
    <property type="project" value="InterPro"/>
</dbReference>
<keyword evidence="9" id="KW-1185">Reference proteome</keyword>
<dbReference type="RefSeq" id="WP_174673068.1">
    <property type="nucleotide sequence ID" value="NZ_CP054491.1"/>
</dbReference>
<accession>A0A6N0HVX6</accession>
<protein>
    <submittedName>
        <fullName evidence="8">Methyl-accepting chemotaxis protein</fullName>
    </submittedName>
</protein>
<keyword evidence="2 4" id="KW-0807">Transducer</keyword>
<dbReference type="KEGG" id="rev:HUE57_09415"/>
<dbReference type="AlphaFoldDB" id="A0A6N0HVX6"/>
<dbReference type="GO" id="GO:0016020">
    <property type="term" value="C:membrane"/>
    <property type="evidence" value="ECO:0007669"/>
    <property type="project" value="UniProtKB-SubCell"/>
</dbReference>
<dbReference type="SMART" id="SM00304">
    <property type="entry name" value="HAMP"/>
    <property type="match status" value="1"/>
</dbReference>